<reference evidence="1 2" key="1">
    <citation type="submission" date="2018-07" db="EMBL/GenBank/DDBJ databases">
        <title>Microbacterium endoborsara sp. nov., a novel actinobacterium isolated from Borszczowia aralocaspica.</title>
        <authorList>
            <person name="An D."/>
        </authorList>
    </citation>
    <scope>NUCLEOTIDE SEQUENCE [LARGE SCALE GENOMIC DNA]</scope>
    <source>
        <strain evidence="1 2">C1.15228</strain>
    </source>
</reference>
<evidence type="ECO:0000313" key="1">
    <source>
        <dbReference type="EMBL" id="RCK59724.1"/>
    </source>
</evidence>
<organism evidence="1 2">
    <name type="scientific">Microbacterium sorbitolivorans</name>
    <dbReference type="NCBI Taxonomy" id="1867410"/>
    <lineage>
        <taxon>Bacteria</taxon>
        <taxon>Bacillati</taxon>
        <taxon>Actinomycetota</taxon>
        <taxon>Actinomycetes</taxon>
        <taxon>Micrococcales</taxon>
        <taxon>Microbacteriaceae</taxon>
        <taxon>Microbacterium</taxon>
    </lineage>
</organism>
<accession>A0A367Y1J3</accession>
<dbReference type="OrthoDB" id="4988283at2"/>
<protein>
    <submittedName>
        <fullName evidence="1">Spermidine/putrescine ABC transporter substrate-binding protein</fullName>
    </submittedName>
</protein>
<dbReference type="EMBL" id="QORO01000002">
    <property type="protein sequence ID" value="RCK59724.1"/>
    <property type="molecule type" value="Genomic_DNA"/>
</dbReference>
<dbReference type="AlphaFoldDB" id="A0A367Y1J3"/>
<sequence length="211" mass="23443">MERSLDTRVTQAVDAWLTWLPRWQPATHRGRRSPCRRCFGSPLLASVGIGDTAPHGVQHGLSVRLMTIIEQRVAQYTADNLPLLQSELDMQAARNRGRGYRPAEGLDPEFEGLPLDPDPEPGAPFLFTIAGLAEEAERATPPPPPLTEAEKNALRREIALSDDYANEIGQEICVLLHGHRLRVQAAVREFVDPQIDQLLSELSRSLDDPFA</sequence>
<gene>
    <name evidence="1" type="ORF">DTO57_06005</name>
</gene>
<dbReference type="Proteomes" id="UP000253508">
    <property type="component" value="Unassembled WGS sequence"/>
</dbReference>
<comment type="caution">
    <text evidence="1">The sequence shown here is derived from an EMBL/GenBank/DDBJ whole genome shotgun (WGS) entry which is preliminary data.</text>
</comment>
<proteinExistence type="predicted"/>
<evidence type="ECO:0000313" key="2">
    <source>
        <dbReference type="Proteomes" id="UP000253508"/>
    </source>
</evidence>
<keyword evidence="2" id="KW-1185">Reference proteome</keyword>
<dbReference type="RefSeq" id="WP_114117336.1">
    <property type="nucleotide sequence ID" value="NZ_BMHU01000003.1"/>
</dbReference>
<name>A0A367Y1J3_9MICO</name>